<dbReference type="RefSeq" id="WP_344338959.1">
    <property type="nucleotide sequence ID" value="NZ_BAAAKJ010000255.1"/>
</dbReference>
<keyword evidence="2" id="KW-1185">Reference proteome</keyword>
<gene>
    <name evidence="1" type="ORF">GCM10009639_47030</name>
</gene>
<dbReference type="Proteomes" id="UP001499863">
    <property type="component" value="Unassembled WGS sequence"/>
</dbReference>
<organism evidence="1 2">
    <name type="scientific">Kitasatospora putterlickiae</name>
    <dbReference type="NCBI Taxonomy" id="221725"/>
    <lineage>
        <taxon>Bacteria</taxon>
        <taxon>Bacillati</taxon>
        <taxon>Actinomycetota</taxon>
        <taxon>Actinomycetes</taxon>
        <taxon>Kitasatosporales</taxon>
        <taxon>Streptomycetaceae</taxon>
        <taxon>Kitasatospora</taxon>
    </lineage>
</organism>
<reference evidence="2" key="1">
    <citation type="journal article" date="2019" name="Int. J. Syst. Evol. Microbiol.">
        <title>The Global Catalogue of Microorganisms (GCM) 10K type strain sequencing project: providing services to taxonomists for standard genome sequencing and annotation.</title>
        <authorList>
            <consortium name="The Broad Institute Genomics Platform"/>
            <consortium name="The Broad Institute Genome Sequencing Center for Infectious Disease"/>
            <person name="Wu L."/>
            <person name="Ma J."/>
        </authorList>
    </citation>
    <scope>NUCLEOTIDE SEQUENCE [LARGE SCALE GENOMIC DNA]</scope>
    <source>
        <strain evidence="2">JCM 12393</strain>
    </source>
</reference>
<name>A0ABP4J2A5_9ACTN</name>
<proteinExistence type="predicted"/>
<dbReference type="EMBL" id="BAAAKJ010000255">
    <property type="protein sequence ID" value="GAA1402960.1"/>
    <property type="molecule type" value="Genomic_DNA"/>
</dbReference>
<accession>A0ABP4J2A5</accession>
<sequence length="152" mass="15158">MPGEFKAAPGFPTLVVTAEYWMLALLSGLGADAVSGGHDVGRATGTRNGGCGVGPHLDAAPGELPDDLPGDLLASEPFPLVGRVCTVLPGGATAADGWAETTTDDGSPALLPVRTPPGDPTVPAGRTALLHAHDPATGTFLITPLDLGALFS</sequence>
<evidence type="ECO:0000313" key="1">
    <source>
        <dbReference type="EMBL" id="GAA1402960.1"/>
    </source>
</evidence>
<comment type="caution">
    <text evidence="1">The sequence shown here is derived from an EMBL/GenBank/DDBJ whole genome shotgun (WGS) entry which is preliminary data.</text>
</comment>
<protein>
    <submittedName>
        <fullName evidence="1">Uncharacterized protein</fullName>
    </submittedName>
</protein>
<evidence type="ECO:0000313" key="2">
    <source>
        <dbReference type="Proteomes" id="UP001499863"/>
    </source>
</evidence>